<protein>
    <recommendedName>
        <fullName evidence="6">Arginine deiminase</fullName>
        <shortName evidence="6">ADI</shortName>
        <ecNumber evidence="6">3.5.3.6</ecNumber>
    </recommendedName>
    <alternativeName>
        <fullName evidence="6">Arginine dihydrolase</fullName>
        <shortName evidence="6">AD</shortName>
    </alternativeName>
</protein>
<dbReference type="AlphaFoldDB" id="G9WUS0"/>
<dbReference type="PRINTS" id="PR01466">
    <property type="entry name" value="ARGDEIMINASE"/>
</dbReference>
<comment type="subcellular location">
    <subcellularLocation>
        <location evidence="6">Cytoplasm</location>
    </subcellularLocation>
</comment>
<dbReference type="GO" id="GO:0016990">
    <property type="term" value="F:arginine deiminase activity"/>
    <property type="evidence" value="ECO:0007669"/>
    <property type="project" value="UniProtKB-UniRule"/>
</dbReference>
<evidence type="ECO:0000256" key="6">
    <source>
        <dbReference type="HAMAP-Rule" id="MF_00242"/>
    </source>
</evidence>
<dbReference type="Proteomes" id="UP000003527">
    <property type="component" value="Unassembled WGS sequence"/>
</dbReference>
<dbReference type="Gene3D" id="1.10.3930.10">
    <property type="entry name" value="Arginine deiminase"/>
    <property type="match status" value="1"/>
</dbReference>
<comment type="catalytic activity">
    <reaction evidence="5 6">
        <text>L-arginine + H2O = L-citrulline + NH4(+)</text>
        <dbReference type="Rhea" id="RHEA:19597"/>
        <dbReference type="ChEBI" id="CHEBI:15377"/>
        <dbReference type="ChEBI" id="CHEBI:28938"/>
        <dbReference type="ChEBI" id="CHEBI:32682"/>
        <dbReference type="ChEBI" id="CHEBI:57743"/>
        <dbReference type="EC" id="3.5.3.6"/>
    </reaction>
</comment>
<evidence type="ECO:0000256" key="5">
    <source>
        <dbReference type="ARBA" id="ARBA00049429"/>
    </source>
</evidence>
<evidence type="ECO:0000313" key="9">
    <source>
        <dbReference type="Proteomes" id="UP000003527"/>
    </source>
</evidence>
<dbReference type="UniPathway" id="UPA00254">
    <property type="reaction ID" value="UER00364"/>
</dbReference>
<dbReference type="RefSeq" id="WP_009536526.1">
    <property type="nucleotide sequence ID" value="NZ_JH414504.1"/>
</dbReference>
<dbReference type="NCBIfam" id="NF002381">
    <property type="entry name" value="PRK01388.1"/>
    <property type="match status" value="1"/>
</dbReference>
<dbReference type="HAMAP" id="MF_00242">
    <property type="entry name" value="Arg_deiminase"/>
    <property type="match status" value="1"/>
</dbReference>
<dbReference type="EC" id="3.5.3.6" evidence="6"/>
<dbReference type="NCBIfam" id="TIGR01078">
    <property type="entry name" value="arcA"/>
    <property type="match status" value="1"/>
</dbReference>
<dbReference type="InterPro" id="IPR003876">
    <property type="entry name" value="Arg_deiminase"/>
</dbReference>
<keyword evidence="6" id="KW-0963">Cytoplasm</keyword>
<evidence type="ECO:0000256" key="1">
    <source>
        <dbReference type="ARBA" id="ARBA00005213"/>
    </source>
</evidence>
<dbReference type="PANTHER" id="PTHR47271:SF2">
    <property type="entry name" value="ARGININE DEIMINASE"/>
    <property type="match status" value="1"/>
</dbReference>
<dbReference type="GO" id="GO:0005737">
    <property type="term" value="C:cytoplasm"/>
    <property type="evidence" value="ECO:0007669"/>
    <property type="project" value="UniProtKB-SubCell"/>
</dbReference>
<dbReference type="GO" id="GO:0019546">
    <property type="term" value="P:L-arginine deiminase pathway"/>
    <property type="evidence" value="ECO:0007669"/>
    <property type="project" value="UniProtKB-UniRule"/>
</dbReference>
<keyword evidence="4 6" id="KW-0378">Hydrolase</keyword>
<sequence>MSNIHVTSEIKKLKKVLLHRPGDELLNLTPDTLGELLFDDIPDLAEAQLEHDRFANILRDHGVEVVYLEDLMAETLKARPEIKEQFLDQWITESGVHTEEYHKIIKNYLEKFKDEKELVLKTMAGITFAELGEIHTNFLVDRIATASHLLVNPMPNLYFTRDPFASVGNGAVINRMFSVTRNRETIYADYIFKYHPDYAGNVPDLYGRNNYFHIEGGDVLNVNEKLLFIGMSQRTQPEAIQELAMKMFYENEGNKIETILAFNIPVSRAFMHLDTVFTQIDTDAFTIHPGIMGTLQVFAITKDAAKHDVKIEEHTGKLEDILAKFMGLPKVRLFPCGAGDALAAEREQWNDGSNTLCIAPGTVIVYKRNYVTNKYLKENGFNVLELEASNLCVGRGGPRCMSMPLVRED</sequence>
<dbReference type="PANTHER" id="PTHR47271">
    <property type="entry name" value="ARGININE DEIMINASE"/>
    <property type="match status" value="1"/>
</dbReference>
<dbReference type="PIRSF" id="PIRSF006356">
    <property type="entry name" value="Arg_deiminase"/>
    <property type="match status" value="1"/>
</dbReference>
<dbReference type="PATRIC" id="fig|796944.3.peg.1369"/>
<dbReference type="SUPFAM" id="SSF55909">
    <property type="entry name" value="Pentein"/>
    <property type="match status" value="1"/>
</dbReference>
<dbReference type="HOGENOM" id="CLU_052662_0_1_9"/>
<name>G9WUS0_9FIRM</name>
<keyword evidence="9" id="KW-1185">Reference proteome</keyword>
<accession>G9WUS0</accession>
<comment type="caution">
    <text evidence="8">The sequence shown here is derived from an EMBL/GenBank/DDBJ whole genome shotgun (WGS) entry which is preliminary data.</text>
</comment>
<evidence type="ECO:0000256" key="2">
    <source>
        <dbReference type="ARBA" id="ARBA00010206"/>
    </source>
</evidence>
<proteinExistence type="inferred from homology"/>
<dbReference type="Pfam" id="PF02274">
    <property type="entry name" value="ADI"/>
    <property type="match status" value="1"/>
</dbReference>
<feature type="active site" description="Amidino-cysteine intermediate" evidence="6 7">
    <location>
        <position position="400"/>
    </location>
</feature>
<gene>
    <name evidence="6" type="primary">arcA</name>
    <name evidence="8" type="ORF">HMPREF9624_00654</name>
</gene>
<comment type="pathway">
    <text evidence="1 6">Amino-acid degradation; L-arginine degradation via ADI pathway; carbamoyl phosphate from L-arginine: step 1/2.</text>
</comment>
<evidence type="ECO:0000256" key="3">
    <source>
        <dbReference type="ARBA" id="ARBA00022503"/>
    </source>
</evidence>
<dbReference type="Gene3D" id="3.75.10.10">
    <property type="entry name" value="L-arginine/glycine Amidinotransferase, Chain A"/>
    <property type="match status" value="1"/>
</dbReference>
<comment type="similarity">
    <text evidence="2 6">Belongs to the arginine deiminase family.</text>
</comment>
<organism evidence="8 9">
    <name type="scientific">Oribacterium asaccharolyticum ACB7</name>
    <dbReference type="NCBI Taxonomy" id="796944"/>
    <lineage>
        <taxon>Bacteria</taxon>
        <taxon>Bacillati</taxon>
        <taxon>Bacillota</taxon>
        <taxon>Clostridia</taxon>
        <taxon>Lachnospirales</taxon>
        <taxon>Lachnospiraceae</taxon>
        <taxon>Oribacterium</taxon>
    </lineage>
</organism>
<evidence type="ECO:0000256" key="4">
    <source>
        <dbReference type="ARBA" id="ARBA00022801"/>
    </source>
</evidence>
<evidence type="ECO:0000256" key="7">
    <source>
        <dbReference type="PIRSR" id="PIRSR006356-1"/>
    </source>
</evidence>
<keyword evidence="3 6" id="KW-0056">Arginine metabolism</keyword>
<dbReference type="EMBL" id="AFZD01000017">
    <property type="protein sequence ID" value="EHL11321.1"/>
    <property type="molecule type" value="Genomic_DNA"/>
</dbReference>
<evidence type="ECO:0000313" key="8">
    <source>
        <dbReference type="EMBL" id="EHL11321.1"/>
    </source>
</evidence>
<reference evidence="8 9" key="1">
    <citation type="submission" date="2011-08" db="EMBL/GenBank/DDBJ databases">
        <title>The Genome Sequence of Oribacterium sp. ACB7.</title>
        <authorList>
            <consortium name="The Broad Institute Genome Sequencing Platform"/>
            <person name="Earl A."/>
            <person name="Ward D."/>
            <person name="Feldgarden M."/>
            <person name="Gevers D."/>
            <person name="Sizova M."/>
            <person name="Hazen A."/>
            <person name="Epstein S."/>
            <person name="Young S.K."/>
            <person name="Zeng Q."/>
            <person name="Gargeya S."/>
            <person name="Fitzgerald M."/>
            <person name="Haas B."/>
            <person name="Abouelleil A."/>
            <person name="Alvarado L."/>
            <person name="Arachchi H.M."/>
            <person name="Berlin A."/>
            <person name="Brown A."/>
            <person name="Chapman S.B."/>
            <person name="Chen Z."/>
            <person name="Dunbar C."/>
            <person name="Freedman E."/>
            <person name="Gearin G."/>
            <person name="Gellesch M."/>
            <person name="Goldberg J."/>
            <person name="Griggs A."/>
            <person name="Gujja S."/>
            <person name="Heiman D."/>
            <person name="Howarth C."/>
            <person name="Larson L."/>
            <person name="Lui A."/>
            <person name="MacDonald P.J.P."/>
            <person name="Montmayeur A."/>
            <person name="Murphy C."/>
            <person name="Neiman D."/>
            <person name="Pearson M."/>
            <person name="Priest M."/>
            <person name="Roberts A."/>
            <person name="Saif S."/>
            <person name="Shea T."/>
            <person name="Shenoy N."/>
            <person name="Sisk P."/>
            <person name="Stolte C."/>
            <person name="Sykes S."/>
            <person name="Wortman J."/>
            <person name="Nusbaum C."/>
            <person name="Birren B."/>
        </authorList>
    </citation>
    <scope>NUCLEOTIDE SEQUENCE [LARGE SCALE GENOMIC DNA]</scope>
    <source>
        <strain evidence="8 9">ACB7</strain>
    </source>
</reference>